<dbReference type="GO" id="GO:0003677">
    <property type="term" value="F:DNA binding"/>
    <property type="evidence" value="ECO:0007669"/>
    <property type="project" value="InterPro"/>
</dbReference>
<keyword evidence="6" id="KW-0742">SOS response</keyword>
<evidence type="ECO:0000259" key="8">
    <source>
        <dbReference type="Pfam" id="PF00717"/>
    </source>
</evidence>
<evidence type="ECO:0000313" key="10">
    <source>
        <dbReference type="Proteomes" id="UP000060630"/>
    </source>
</evidence>
<evidence type="ECO:0000256" key="6">
    <source>
        <dbReference type="ARBA" id="ARBA00023236"/>
    </source>
</evidence>
<feature type="domain" description="Peptidase S24/S26A/S26B/S26C" evidence="8">
    <location>
        <begin position="20"/>
        <end position="132"/>
    </location>
</feature>
<evidence type="ECO:0000256" key="3">
    <source>
        <dbReference type="ARBA" id="ARBA00022801"/>
    </source>
</evidence>
<keyword evidence="2" id="KW-0227">DNA damage</keyword>
<sequence>MSAVPTPLPDALGELLAIDAKVPAGFPSPAQDHTQKRVDLNEVMVLNPLSTFLFQVAGDSMIGEGIFDGDRVIVDRAIEAQSGYIVLACVDGEFTVKKLERRAGRVRLLPANPRFQPIELREGQEMSVWGVVTWNLRQLIRLKGLPAAAARGSRT</sequence>
<dbReference type="SUPFAM" id="SSF51306">
    <property type="entry name" value="LexA/Signal peptidase"/>
    <property type="match status" value="1"/>
</dbReference>
<reference evidence="9 10" key="1">
    <citation type="submission" date="2015-11" db="EMBL/GenBank/DDBJ databases">
        <title>Expanding the genomic diversity of Burkholderia species for the development of highly accurate diagnostics.</title>
        <authorList>
            <person name="Sahl J."/>
            <person name="Keim P."/>
            <person name="Wagner D."/>
        </authorList>
    </citation>
    <scope>NUCLEOTIDE SEQUENCE [LARGE SCALE GENOMIC DNA]</scope>
    <source>
        <strain evidence="9 10">MSMB2087WGS</strain>
    </source>
</reference>
<dbReference type="Gene3D" id="2.10.109.10">
    <property type="entry name" value="Umud Fragment, subunit A"/>
    <property type="match status" value="1"/>
</dbReference>
<dbReference type="GO" id="GO:0006281">
    <property type="term" value="P:DNA repair"/>
    <property type="evidence" value="ECO:0007669"/>
    <property type="project" value="UniProtKB-KW"/>
</dbReference>
<dbReference type="PANTHER" id="PTHR33516:SF2">
    <property type="entry name" value="LEXA REPRESSOR-RELATED"/>
    <property type="match status" value="1"/>
</dbReference>
<gene>
    <name evidence="9" type="ORF">WL29_22860</name>
</gene>
<dbReference type="NCBIfam" id="NF007621">
    <property type="entry name" value="PRK10276.1"/>
    <property type="match status" value="1"/>
</dbReference>
<evidence type="ECO:0000256" key="7">
    <source>
        <dbReference type="RuleBase" id="RU003991"/>
    </source>
</evidence>
<dbReference type="InterPro" id="IPR006197">
    <property type="entry name" value="Peptidase_S24_LexA"/>
</dbReference>
<dbReference type="CDD" id="cd06529">
    <property type="entry name" value="S24_LexA-like"/>
    <property type="match status" value="1"/>
</dbReference>
<protein>
    <submittedName>
        <fullName evidence="9">Repressor</fullName>
    </submittedName>
</protein>
<evidence type="ECO:0000256" key="4">
    <source>
        <dbReference type="ARBA" id="ARBA00022813"/>
    </source>
</evidence>
<dbReference type="InterPro" id="IPR015927">
    <property type="entry name" value="Peptidase_S24_S26A/B/C"/>
</dbReference>
<accession>A0A106QDP3</accession>
<dbReference type="EMBL" id="LPHD01000049">
    <property type="protein sequence ID" value="KWA84204.1"/>
    <property type="molecule type" value="Genomic_DNA"/>
</dbReference>
<dbReference type="Proteomes" id="UP000060630">
    <property type="component" value="Unassembled WGS sequence"/>
</dbReference>
<evidence type="ECO:0000313" key="9">
    <source>
        <dbReference type="EMBL" id="KWA84204.1"/>
    </source>
</evidence>
<evidence type="ECO:0000256" key="2">
    <source>
        <dbReference type="ARBA" id="ARBA00022763"/>
    </source>
</evidence>
<proteinExistence type="inferred from homology"/>
<dbReference type="Pfam" id="PF00717">
    <property type="entry name" value="Peptidase_S24"/>
    <property type="match status" value="1"/>
</dbReference>
<organism evidence="9 10">
    <name type="scientific">Burkholderia ubonensis</name>
    <dbReference type="NCBI Taxonomy" id="101571"/>
    <lineage>
        <taxon>Bacteria</taxon>
        <taxon>Pseudomonadati</taxon>
        <taxon>Pseudomonadota</taxon>
        <taxon>Betaproteobacteria</taxon>
        <taxon>Burkholderiales</taxon>
        <taxon>Burkholderiaceae</taxon>
        <taxon>Burkholderia</taxon>
        <taxon>Burkholderia cepacia complex</taxon>
    </lineage>
</organism>
<dbReference type="PRINTS" id="PR00726">
    <property type="entry name" value="LEXASERPTASE"/>
</dbReference>
<comment type="caution">
    <text evidence="9">The sequence shown here is derived from an EMBL/GenBank/DDBJ whole genome shotgun (WGS) entry which is preliminary data.</text>
</comment>
<dbReference type="GO" id="GO:0016787">
    <property type="term" value="F:hydrolase activity"/>
    <property type="evidence" value="ECO:0007669"/>
    <property type="project" value="UniProtKB-KW"/>
</dbReference>
<dbReference type="RefSeq" id="WP_060192602.1">
    <property type="nucleotide sequence ID" value="NZ_LPHD01000049.1"/>
</dbReference>
<dbReference type="AlphaFoldDB" id="A0A106QDP3"/>
<dbReference type="InterPro" id="IPR039418">
    <property type="entry name" value="LexA-like"/>
</dbReference>
<dbReference type="InterPro" id="IPR050077">
    <property type="entry name" value="LexA_repressor"/>
</dbReference>
<dbReference type="InterPro" id="IPR036286">
    <property type="entry name" value="LexA/Signal_pep-like_sf"/>
</dbReference>
<name>A0A106QDP3_9BURK</name>
<keyword evidence="4 7" id="KW-0068">Autocatalytic cleavage</keyword>
<comment type="similarity">
    <text evidence="1 7">Belongs to the peptidase S24 family.</text>
</comment>
<keyword evidence="3 7" id="KW-0378">Hydrolase</keyword>
<evidence type="ECO:0000256" key="1">
    <source>
        <dbReference type="ARBA" id="ARBA00007484"/>
    </source>
</evidence>
<dbReference type="GO" id="GO:0009432">
    <property type="term" value="P:SOS response"/>
    <property type="evidence" value="ECO:0007669"/>
    <property type="project" value="UniProtKB-KW"/>
</dbReference>
<evidence type="ECO:0000256" key="5">
    <source>
        <dbReference type="ARBA" id="ARBA00023204"/>
    </source>
</evidence>
<dbReference type="PANTHER" id="PTHR33516">
    <property type="entry name" value="LEXA REPRESSOR"/>
    <property type="match status" value="1"/>
</dbReference>
<dbReference type="GO" id="GO:0006355">
    <property type="term" value="P:regulation of DNA-templated transcription"/>
    <property type="evidence" value="ECO:0007669"/>
    <property type="project" value="InterPro"/>
</dbReference>
<keyword evidence="5" id="KW-0234">DNA repair</keyword>